<comment type="subcellular location">
    <subcellularLocation>
        <location evidence="1">Cell membrane</location>
        <topology evidence="1">Multi-pass membrane protein</topology>
    </subcellularLocation>
</comment>
<reference evidence="7" key="1">
    <citation type="submission" date="2021-01" db="EMBL/GenBank/DDBJ databases">
        <title>Modified the classification status of verrucomicrobia.</title>
        <authorList>
            <person name="Feng X."/>
        </authorList>
    </citation>
    <scope>NUCLEOTIDE SEQUENCE</scope>
    <source>
        <strain evidence="7">KCTC 22201</strain>
    </source>
</reference>
<feature type="transmembrane region" description="Helical" evidence="6">
    <location>
        <begin position="29"/>
        <end position="52"/>
    </location>
</feature>
<feature type="transmembrane region" description="Helical" evidence="6">
    <location>
        <begin position="213"/>
        <end position="237"/>
    </location>
</feature>
<dbReference type="PANTHER" id="PTHR30213:SF1">
    <property type="entry name" value="INNER MEMBRANE PROTEIN YHJD"/>
    <property type="match status" value="1"/>
</dbReference>
<evidence type="ECO:0000313" key="8">
    <source>
        <dbReference type="Proteomes" id="UP000658278"/>
    </source>
</evidence>
<feature type="transmembrane region" description="Helical" evidence="6">
    <location>
        <begin position="249"/>
        <end position="276"/>
    </location>
</feature>
<evidence type="ECO:0000256" key="5">
    <source>
        <dbReference type="ARBA" id="ARBA00023136"/>
    </source>
</evidence>
<dbReference type="AlphaFoldDB" id="A0A934RFX3"/>
<sequence>MVWRNLIDECKTLGEAWVRYECASLAAGVSFYAALSIFPLMLVLVAAVGSFFRFMERGQNAVEEIHLTIAQQLSPQAADSFTDVFEQIQTRALFNGPLAGLMLLFAATLVFFQIDRAFYRIWDLRQRVGDLGIWGALRRMLVSRVRSLGLVMGTCFLVVVVFVSGLAFRAVMSMAQEWFPEVSILSPLVASLISVVINLGVFSFLYKFLSKEWVSWLVCLKAGVVAAVLLECGGWVLGALSFGSNFSAYGLIGSFLVVLLWIYYSVMVLLIGALIVRTGTRPLVDFRARI</sequence>
<dbReference type="GO" id="GO:0005886">
    <property type="term" value="C:plasma membrane"/>
    <property type="evidence" value="ECO:0007669"/>
    <property type="project" value="UniProtKB-SubCell"/>
</dbReference>
<accession>A0A934RFX3</accession>
<evidence type="ECO:0000256" key="2">
    <source>
        <dbReference type="ARBA" id="ARBA00022475"/>
    </source>
</evidence>
<keyword evidence="3 6" id="KW-0812">Transmembrane</keyword>
<evidence type="ECO:0000256" key="4">
    <source>
        <dbReference type="ARBA" id="ARBA00022989"/>
    </source>
</evidence>
<evidence type="ECO:0000313" key="7">
    <source>
        <dbReference type="EMBL" id="MBK1828777.1"/>
    </source>
</evidence>
<dbReference type="Pfam" id="PF03631">
    <property type="entry name" value="Virul_fac_BrkB"/>
    <property type="match status" value="1"/>
</dbReference>
<gene>
    <name evidence="7" type="ORF">JIN81_17210</name>
</gene>
<dbReference type="PANTHER" id="PTHR30213">
    <property type="entry name" value="INNER MEMBRANE PROTEIN YHJD"/>
    <property type="match status" value="1"/>
</dbReference>
<dbReference type="Proteomes" id="UP000658278">
    <property type="component" value="Unassembled WGS sequence"/>
</dbReference>
<feature type="transmembrane region" description="Helical" evidence="6">
    <location>
        <begin position="184"/>
        <end position="206"/>
    </location>
</feature>
<keyword evidence="4 6" id="KW-1133">Transmembrane helix</keyword>
<dbReference type="InterPro" id="IPR017039">
    <property type="entry name" value="Virul_fac_BrkB"/>
</dbReference>
<dbReference type="PIRSF" id="PIRSF035875">
    <property type="entry name" value="RNase_BN"/>
    <property type="match status" value="1"/>
</dbReference>
<feature type="transmembrane region" description="Helical" evidence="6">
    <location>
        <begin position="92"/>
        <end position="112"/>
    </location>
</feature>
<evidence type="ECO:0000256" key="3">
    <source>
        <dbReference type="ARBA" id="ARBA00022692"/>
    </source>
</evidence>
<name>A0A934RFX3_9BACT</name>
<evidence type="ECO:0000256" key="6">
    <source>
        <dbReference type="SAM" id="Phobius"/>
    </source>
</evidence>
<comment type="caution">
    <text evidence="7">The sequence shown here is derived from an EMBL/GenBank/DDBJ whole genome shotgun (WGS) entry which is preliminary data.</text>
</comment>
<dbReference type="EMBL" id="JAENII010000017">
    <property type="protein sequence ID" value="MBK1828777.1"/>
    <property type="molecule type" value="Genomic_DNA"/>
</dbReference>
<organism evidence="7 8">
    <name type="scientific">Haloferula rosea</name>
    <dbReference type="NCBI Taxonomy" id="490093"/>
    <lineage>
        <taxon>Bacteria</taxon>
        <taxon>Pseudomonadati</taxon>
        <taxon>Verrucomicrobiota</taxon>
        <taxon>Verrucomicrobiia</taxon>
        <taxon>Verrucomicrobiales</taxon>
        <taxon>Verrucomicrobiaceae</taxon>
        <taxon>Haloferula</taxon>
    </lineage>
</organism>
<evidence type="ECO:0000256" key="1">
    <source>
        <dbReference type="ARBA" id="ARBA00004651"/>
    </source>
</evidence>
<keyword evidence="8" id="KW-1185">Reference proteome</keyword>
<proteinExistence type="predicted"/>
<keyword evidence="2" id="KW-1003">Cell membrane</keyword>
<protein>
    <submittedName>
        <fullName evidence="7">YihY/virulence factor BrkB family protein</fullName>
    </submittedName>
</protein>
<feature type="transmembrane region" description="Helical" evidence="6">
    <location>
        <begin position="148"/>
        <end position="172"/>
    </location>
</feature>
<keyword evidence="5 6" id="KW-0472">Membrane</keyword>